<name>A0A4Y2X5W4_ARAVE</name>
<keyword evidence="2" id="KW-1185">Reference proteome</keyword>
<gene>
    <name evidence="1" type="ORF">AVEN_237213_1</name>
</gene>
<comment type="caution">
    <text evidence="1">The sequence shown here is derived from an EMBL/GenBank/DDBJ whole genome shotgun (WGS) entry which is preliminary data.</text>
</comment>
<protein>
    <submittedName>
        <fullName evidence="1">Uncharacterized protein</fullName>
    </submittedName>
</protein>
<evidence type="ECO:0000313" key="2">
    <source>
        <dbReference type="Proteomes" id="UP000499080"/>
    </source>
</evidence>
<dbReference type="AlphaFoldDB" id="A0A4Y2X5W4"/>
<dbReference type="EMBL" id="BGPR01071848">
    <property type="protein sequence ID" value="GBO44921.1"/>
    <property type="molecule type" value="Genomic_DNA"/>
</dbReference>
<organism evidence="1 2">
    <name type="scientific">Araneus ventricosus</name>
    <name type="common">Orbweaver spider</name>
    <name type="synonym">Epeira ventricosa</name>
    <dbReference type="NCBI Taxonomy" id="182803"/>
    <lineage>
        <taxon>Eukaryota</taxon>
        <taxon>Metazoa</taxon>
        <taxon>Ecdysozoa</taxon>
        <taxon>Arthropoda</taxon>
        <taxon>Chelicerata</taxon>
        <taxon>Arachnida</taxon>
        <taxon>Araneae</taxon>
        <taxon>Araneomorphae</taxon>
        <taxon>Entelegynae</taxon>
        <taxon>Araneoidea</taxon>
        <taxon>Araneidae</taxon>
        <taxon>Araneus</taxon>
    </lineage>
</organism>
<dbReference type="Proteomes" id="UP000499080">
    <property type="component" value="Unassembled WGS sequence"/>
</dbReference>
<accession>A0A4Y2X5W4</accession>
<proteinExistence type="predicted"/>
<reference evidence="1 2" key="1">
    <citation type="journal article" date="2019" name="Sci. Rep.">
        <title>Orb-weaving spider Araneus ventricosus genome elucidates the spidroin gene catalogue.</title>
        <authorList>
            <person name="Kono N."/>
            <person name="Nakamura H."/>
            <person name="Ohtoshi R."/>
            <person name="Moran D.A.P."/>
            <person name="Shinohara A."/>
            <person name="Yoshida Y."/>
            <person name="Fujiwara M."/>
            <person name="Mori M."/>
            <person name="Tomita M."/>
            <person name="Arakawa K."/>
        </authorList>
    </citation>
    <scope>NUCLEOTIDE SEQUENCE [LARGE SCALE GENOMIC DNA]</scope>
</reference>
<sequence length="97" mass="11643">MTYDDKKFRSGEGLSFPRMRRYLNDEAGICSLEKDCGSEQKGWILFVMRLGFRKLFYFTLRHTSDSKDKNLRFAVWMSGRSNFIEQKMKKKWLHAVF</sequence>
<evidence type="ECO:0000313" key="1">
    <source>
        <dbReference type="EMBL" id="GBO44921.1"/>
    </source>
</evidence>